<dbReference type="Gene3D" id="1.10.287.950">
    <property type="entry name" value="Methyl-accepting chemotaxis protein"/>
    <property type="match status" value="1"/>
</dbReference>
<reference evidence="9" key="1">
    <citation type="submission" date="2016-10" db="EMBL/GenBank/DDBJ databases">
        <authorList>
            <person name="Varghese N."/>
            <person name="Submissions S."/>
        </authorList>
    </citation>
    <scope>NUCLEOTIDE SEQUENCE [LARGE SCALE GENOMIC DNA]</scope>
    <source>
        <strain evidence="9">CGMCC 1.10218</strain>
    </source>
</reference>
<dbReference type="STRING" id="856736.SAMN04488058_106104"/>
<dbReference type="OrthoDB" id="369835at2"/>
<evidence type="ECO:0000259" key="7">
    <source>
        <dbReference type="PROSITE" id="PS50885"/>
    </source>
</evidence>
<dbReference type="Pfam" id="PF00672">
    <property type="entry name" value="HAMP"/>
    <property type="match status" value="1"/>
</dbReference>
<evidence type="ECO:0000256" key="4">
    <source>
        <dbReference type="SAM" id="MobiDB-lite"/>
    </source>
</evidence>
<dbReference type="PROSITE" id="PS50111">
    <property type="entry name" value="CHEMOTAXIS_TRANSDUC_2"/>
    <property type="match status" value="1"/>
</dbReference>
<sequence>MVQNVPSTTPSSVQKLPRRQGRPAQPGGRAPRWFDRLSVAQKLGLAGLLFALPTLQNVITATQTQNRLVTPITSAGHITPFIQAANTLQSRVDDFTLTAAREGAGAAQLTRAAQAVNAEVSKLEALLASNRSPGFFSPLPGMRRELREDLDVTALRLTLNSYFELAKTADASVLAENYRAVHAALMTIVRELERVSALQVGGGQGEIYFLKEAGLDGGAMDLRYRLVYAKLLADSVQGNTDYSESDRRLLGTATALLEGRSNAISESIGGTVTDETDESSPLQAAAAELGTSVNTVLGQLEAVSLGLPAPSLDALTQQAVRRGAQFTEQSTNEIASVSARIQGEYTRRAALTLGLTLLVILAAVWLLVTLLRRFVSQLQRLSRSARELSAGNLDVQVPVTSQDELGELSEAFNAASAQLRANAERDAQERLEAQRLQHNIGEFLDVTMTIADGDLTRRGKVTEDVLGNVVDSINLMTDELAGTLKQVQHASESVTGGSRQVLGTTEQIQQGAQLTAEQAQRVAEQVEQITRAIRTMAHSAQTSAETARQALLASQQGQQAVQETLGGMQNIRTEVQGVSRRVRSLGERSLEIQEIVDTISQIARRTNLLALNASVEAAGAGEAGGRFGAVADEIRQLATTSAQATTRIASLIKSVQLEVQDVIIGAEEGTREVEQGYRIAGSAGERLREIGQLTEHSAQLAESIAASTQQQVHGVEQVSSAVQQIASVAQQAEGAVQQGRNAAEQLEALAGQLNAALRRFRLPA</sequence>
<dbReference type="AlphaFoldDB" id="A0A1H6YB03"/>
<dbReference type="Gene3D" id="6.10.340.10">
    <property type="match status" value="1"/>
</dbReference>
<gene>
    <name evidence="8" type="ORF">SAMN04488058_106104</name>
</gene>
<proteinExistence type="inferred from homology"/>
<dbReference type="InterPro" id="IPR004089">
    <property type="entry name" value="MCPsignal_dom"/>
</dbReference>
<dbReference type="SMART" id="SM00304">
    <property type="entry name" value="HAMP"/>
    <property type="match status" value="2"/>
</dbReference>
<keyword evidence="1 3" id="KW-0807">Transducer</keyword>
<organism evidence="8 9">
    <name type="scientific">Deinococcus reticulitermitis</name>
    <dbReference type="NCBI Taxonomy" id="856736"/>
    <lineage>
        <taxon>Bacteria</taxon>
        <taxon>Thermotogati</taxon>
        <taxon>Deinococcota</taxon>
        <taxon>Deinococci</taxon>
        <taxon>Deinococcales</taxon>
        <taxon>Deinococcaceae</taxon>
        <taxon>Deinococcus</taxon>
    </lineage>
</organism>
<feature type="transmembrane region" description="Helical" evidence="5">
    <location>
        <begin position="349"/>
        <end position="371"/>
    </location>
</feature>
<dbReference type="RefSeq" id="WP_092264296.1">
    <property type="nucleotide sequence ID" value="NZ_FNZA01000006.1"/>
</dbReference>
<dbReference type="SMART" id="SM00283">
    <property type="entry name" value="MA"/>
    <property type="match status" value="1"/>
</dbReference>
<comment type="similarity">
    <text evidence="2">Belongs to the methyl-accepting chemotaxis (MCP) protein family.</text>
</comment>
<protein>
    <submittedName>
        <fullName evidence="8">Twitching motility protein PilJ</fullName>
    </submittedName>
</protein>
<evidence type="ECO:0000256" key="2">
    <source>
        <dbReference type="ARBA" id="ARBA00029447"/>
    </source>
</evidence>
<feature type="region of interest" description="Disordered" evidence="4">
    <location>
        <begin position="1"/>
        <end position="30"/>
    </location>
</feature>
<evidence type="ECO:0000256" key="1">
    <source>
        <dbReference type="ARBA" id="ARBA00023224"/>
    </source>
</evidence>
<dbReference type="EMBL" id="FNZA01000006">
    <property type="protein sequence ID" value="SEJ34382.1"/>
    <property type="molecule type" value="Genomic_DNA"/>
</dbReference>
<dbReference type="PANTHER" id="PTHR32089:SF114">
    <property type="entry name" value="METHYL-ACCEPTING CHEMOTAXIS PROTEIN MCPB"/>
    <property type="match status" value="1"/>
</dbReference>
<feature type="compositionally biased region" description="Polar residues" evidence="4">
    <location>
        <begin position="1"/>
        <end position="14"/>
    </location>
</feature>
<name>A0A1H6YB03_9DEIO</name>
<evidence type="ECO:0000256" key="5">
    <source>
        <dbReference type="SAM" id="Phobius"/>
    </source>
</evidence>
<accession>A0A1H6YB03</accession>
<dbReference type="GO" id="GO:0007165">
    <property type="term" value="P:signal transduction"/>
    <property type="evidence" value="ECO:0007669"/>
    <property type="project" value="UniProtKB-KW"/>
</dbReference>
<evidence type="ECO:0000313" key="9">
    <source>
        <dbReference type="Proteomes" id="UP000199223"/>
    </source>
</evidence>
<dbReference type="CDD" id="cd06225">
    <property type="entry name" value="HAMP"/>
    <property type="match status" value="1"/>
</dbReference>
<keyword evidence="5" id="KW-0472">Membrane</keyword>
<evidence type="ECO:0000313" key="8">
    <source>
        <dbReference type="EMBL" id="SEJ34382.1"/>
    </source>
</evidence>
<dbReference type="PANTHER" id="PTHR32089">
    <property type="entry name" value="METHYL-ACCEPTING CHEMOTAXIS PROTEIN MCPB"/>
    <property type="match status" value="1"/>
</dbReference>
<feature type="domain" description="HAMP" evidence="7">
    <location>
        <begin position="372"/>
        <end position="424"/>
    </location>
</feature>
<evidence type="ECO:0000256" key="3">
    <source>
        <dbReference type="PROSITE-ProRule" id="PRU00284"/>
    </source>
</evidence>
<evidence type="ECO:0000259" key="6">
    <source>
        <dbReference type="PROSITE" id="PS50111"/>
    </source>
</evidence>
<dbReference type="Pfam" id="PF00015">
    <property type="entry name" value="MCPsignal"/>
    <property type="match status" value="1"/>
</dbReference>
<dbReference type="Proteomes" id="UP000199223">
    <property type="component" value="Unassembled WGS sequence"/>
</dbReference>
<keyword evidence="9" id="KW-1185">Reference proteome</keyword>
<feature type="domain" description="HAMP" evidence="7">
    <location>
        <begin position="434"/>
        <end position="485"/>
    </location>
</feature>
<dbReference type="SUPFAM" id="SSF58104">
    <property type="entry name" value="Methyl-accepting chemotaxis protein (MCP) signaling domain"/>
    <property type="match status" value="1"/>
</dbReference>
<dbReference type="InterPro" id="IPR003660">
    <property type="entry name" value="HAMP_dom"/>
</dbReference>
<keyword evidence="5" id="KW-1133">Transmembrane helix</keyword>
<dbReference type="PROSITE" id="PS50885">
    <property type="entry name" value="HAMP"/>
    <property type="match status" value="2"/>
</dbReference>
<feature type="domain" description="Methyl-accepting transducer" evidence="6">
    <location>
        <begin position="490"/>
        <end position="726"/>
    </location>
</feature>
<dbReference type="GO" id="GO:0016020">
    <property type="term" value="C:membrane"/>
    <property type="evidence" value="ECO:0007669"/>
    <property type="project" value="InterPro"/>
</dbReference>
<keyword evidence="5" id="KW-0812">Transmembrane</keyword>